<keyword evidence="5" id="KW-0418">Kinase</keyword>
<dbReference type="InterPro" id="IPR003661">
    <property type="entry name" value="HisK_dim/P_dom"/>
</dbReference>
<dbReference type="RefSeq" id="WP_378167204.1">
    <property type="nucleotide sequence ID" value="NZ_JBHSBU010000001.1"/>
</dbReference>
<feature type="domain" description="PAS" evidence="9">
    <location>
        <begin position="184"/>
        <end position="225"/>
    </location>
</feature>
<feature type="domain" description="Response regulatory" evidence="8">
    <location>
        <begin position="1114"/>
        <end position="1229"/>
    </location>
</feature>
<dbReference type="Pfam" id="PF02518">
    <property type="entry name" value="HATPase_c"/>
    <property type="match status" value="1"/>
</dbReference>
<dbReference type="Pfam" id="PF00072">
    <property type="entry name" value="Response_reg"/>
    <property type="match status" value="1"/>
</dbReference>
<dbReference type="Gene3D" id="3.40.50.2300">
    <property type="match status" value="1"/>
</dbReference>
<dbReference type="PROSITE" id="PS50110">
    <property type="entry name" value="RESPONSE_REGULATORY"/>
    <property type="match status" value="1"/>
</dbReference>
<evidence type="ECO:0000256" key="4">
    <source>
        <dbReference type="ARBA" id="ARBA00022679"/>
    </source>
</evidence>
<evidence type="ECO:0000313" key="12">
    <source>
        <dbReference type="Proteomes" id="UP001595791"/>
    </source>
</evidence>
<feature type="domain" description="PAS" evidence="9">
    <location>
        <begin position="595"/>
        <end position="665"/>
    </location>
</feature>
<dbReference type="CDD" id="cd16919">
    <property type="entry name" value="HATPase_CckA-like"/>
    <property type="match status" value="1"/>
</dbReference>
<dbReference type="SUPFAM" id="SSF47384">
    <property type="entry name" value="Homodimeric domain of signal transducing histidine kinase"/>
    <property type="match status" value="1"/>
</dbReference>
<proteinExistence type="predicted"/>
<dbReference type="SMART" id="SM00448">
    <property type="entry name" value="REC"/>
    <property type="match status" value="1"/>
</dbReference>
<evidence type="ECO:0000256" key="6">
    <source>
        <dbReference type="PROSITE-ProRule" id="PRU00169"/>
    </source>
</evidence>
<dbReference type="InterPro" id="IPR036097">
    <property type="entry name" value="HisK_dim/P_sf"/>
</dbReference>
<feature type="domain" description="PAC" evidence="10">
    <location>
        <begin position="264"/>
        <end position="315"/>
    </location>
</feature>
<dbReference type="InterPro" id="IPR013655">
    <property type="entry name" value="PAS_fold_3"/>
</dbReference>
<evidence type="ECO:0000259" key="9">
    <source>
        <dbReference type="PROSITE" id="PS50112"/>
    </source>
</evidence>
<dbReference type="SUPFAM" id="SSF52172">
    <property type="entry name" value="CheY-like"/>
    <property type="match status" value="1"/>
</dbReference>
<protein>
    <recommendedName>
        <fullName evidence="2">histidine kinase</fullName>
        <ecNumber evidence="2">2.7.13.3</ecNumber>
    </recommendedName>
</protein>
<dbReference type="SMART" id="SM00091">
    <property type="entry name" value="PAS"/>
    <property type="match status" value="5"/>
</dbReference>
<keyword evidence="4" id="KW-0808">Transferase</keyword>
<comment type="caution">
    <text evidence="11">The sequence shown here is derived from an EMBL/GenBank/DDBJ whole genome shotgun (WGS) entry which is preliminary data.</text>
</comment>
<dbReference type="SMART" id="SM00086">
    <property type="entry name" value="PAC"/>
    <property type="match status" value="6"/>
</dbReference>
<keyword evidence="3 6" id="KW-0597">Phosphoprotein</keyword>
<dbReference type="InterPro" id="IPR000014">
    <property type="entry name" value="PAS"/>
</dbReference>
<dbReference type="PROSITE" id="PS50109">
    <property type="entry name" value="HIS_KIN"/>
    <property type="match status" value="1"/>
</dbReference>
<dbReference type="InterPro" id="IPR001610">
    <property type="entry name" value="PAC"/>
</dbReference>
<dbReference type="CDD" id="cd00130">
    <property type="entry name" value="PAS"/>
    <property type="match status" value="5"/>
</dbReference>
<evidence type="ECO:0000259" key="10">
    <source>
        <dbReference type="PROSITE" id="PS50113"/>
    </source>
</evidence>
<comment type="catalytic activity">
    <reaction evidence="1">
        <text>ATP + protein L-histidine = ADP + protein N-phospho-L-histidine.</text>
        <dbReference type="EC" id="2.7.13.3"/>
    </reaction>
</comment>
<dbReference type="Proteomes" id="UP001595791">
    <property type="component" value="Unassembled WGS sequence"/>
</dbReference>
<dbReference type="InterPro" id="IPR013767">
    <property type="entry name" value="PAS_fold"/>
</dbReference>
<evidence type="ECO:0000313" key="11">
    <source>
        <dbReference type="EMBL" id="MFC4161357.1"/>
    </source>
</evidence>
<dbReference type="EC" id="2.7.13.3" evidence="2"/>
<evidence type="ECO:0000259" key="7">
    <source>
        <dbReference type="PROSITE" id="PS50109"/>
    </source>
</evidence>
<feature type="domain" description="PAC" evidence="10">
    <location>
        <begin position="541"/>
        <end position="594"/>
    </location>
</feature>
<keyword evidence="12" id="KW-1185">Reference proteome</keyword>
<evidence type="ECO:0000256" key="1">
    <source>
        <dbReference type="ARBA" id="ARBA00000085"/>
    </source>
</evidence>
<evidence type="ECO:0000256" key="5">
    <source>
        <dbReference type="ARBA" id="ARBA00022777"/>
    </source>
</evidence>
<dbReference type="PANTHER" id="PTHR43304:SF1">
    <property type="entry name" value="PAC DOMAIN-CONTAINING PROTEIN"/>
    <property type="match status" value="1"/>
</dbReference>
<dbReference type="PROSITE" id="PS50113">
    <property type="entry name" value="PAC"/>
    <property type="match status" value="4"/>
</dbReference>
<dbReference type="InterPro" id="IPR052162">
    <property type="entry name" value="Sensor_kinase/Photoreceptor"/>
</dbReference>
<sequence>MEQVRSAASVIVRRSAAWPVGGGEAGALIRERDWRHSPLGPVEDWPQSLRTSLDLLLPAEAQIVLFWGPEFIAFYNDSYAPTIGAKHPRAFGLPAALSWHELWADLEPLLDGVRRSGQTFSARDRPFRIDRYGFLETVYFDVSYSAVRNESGEVAGVLCIVNETTKRVRDAQALVTSEARLRAEQDFTRRVLDSTTEGFYSLDRDGCATFCNASFVRMLGYQWAEEVIGRRLHSEIRHSRADGTPYSEADSPICQVARSGYPVHCSGEYFFRRDGSCFPVDYRAEPIYRDGELQGVVCTFTDISDRLAREQALREAEQARKQAAERIELALNTGAVLGTWVWEVPHDRFISDERFARTFSLDAAALARGLPIGEVRQAIHPEDRLRVDRLVTEALRRGGSYRAEYRVRQEDGAWLWIEANGHVELDEQGRPLRFPGVLIDIHERKQAEAARQIDLSARLKAELALREMHDQLRMAQMAGGIGVFLLDIATNWLTVSPEFCRIFGLPVCESLATEAVESLSIEEDRSYVSNPISRRQGTAELQVEYRIRRHDDGALRWISRRAEFVRDASGRPLQMRGVVQDITERKAVEATLRQSEARFRVLAQAMPNQVWTTAPDGQLDWANDQFCDYTGLGLAELAGEGWHAIVHPDDLPGVLASWQQAVASGERYDSELRVRRRDGSYRWHIARALPIEGGDRLLRWIGTHTDIDDQKAAQAELARRNASLAQRVEARTRDRDRLWCLSTDLMVVARFDGAIVAVNPAWHGVLGWDGESLLDSSLLALVHEDDQALTAAAMRQLAQGGATLRFENRYRHRDGHFLMISWTAVPDANRIHAVGRDITAERAHAKALGEAEARLRQSQKMEALGQLTGGIAHDFNNLLQGITGALSLLRRRVSHGRLDDAERFIEMAAGSARRAAALTHRLLAFARRQPLDSKPVDVNRLVGSMEDLLHRTLGEHIALLVVLGDAVGPVLSDESQLENALLNLAINARDAMPDGGKLTIETANVTLPPESEHDGLRPGSYTVISVSDTGIGMTPEVLGRAFEPFFTTKPIGQGTGLGLSMIYGFVKQSGGHVRIASTPRCGTTIRLYLPHNLGATALPAPVESAQAPRGGGETVLVVEDDEAVRMLVVEVLHELGYSAIEVSDGNAAVPVLLSDQPIELLISDVGLPGLNGRQVAEIARRHRPALPILFMTGYAQHAAVRSEFLGPGMEMVMKPFAMDALAVRIRDILAAKRA</sequence>
<feature type="domain" description="Histidine kinase" evidence="7">
    <location>
        <begin position="870"/>
        <end position="1093"/>
    </location>
</feature>
<dbReference type="InterPro" id="IPR011006">
    <property type="entry name" value="CheY-like_superfamily"/>
</dbReference>
<name>A0ABV8MSV5_9NEIS</name>
<dbReference type="PANTHER" id="PTHR43304">
    <property type="entry name" value="PHYTOCHROME-LIKE PROTEIN CPH1"/>
    <property type="match status" value="1"/>
</dbReference>
<dbReference type="SUPFAM" id="SSF55874">
    <property type="entry name" value="ATPase domain of HSP90 chaperone/DNA topoisomerase II/histidine kinase"/>
    <property type="match status" value="1"/>
</dbReference>
<accession>A0ABV8MSV5</accession>
<reference evidence="12" key="1">
    <citation type="journal article" date="2019" name="Int. J. Syst. Evol. Microbiol.">
        <title>The Global Catalogue of Microorganisms (GCM) 10K type strain sequencing project: providing services to taxonomists for standard genome sequencing and annotation.</title>
        <authorList>
            <consortium name="The Broad Institute Genomics Platform"/>
            <consortium name="The Broad Institute Genome Sequencing Center for Infectious Disease"/>
            <person name="Wu L."/>
            <person name="Ma J."/>
        </authorList>
    </citation>
    <scope>NUCLEOTIDE SEQUENCE [LARGE SCALE GENOMIC DNA]</scope>
    <source>
        <strain evidence="12">LMG 29894</strain>
    </source>
</reference>
<dbReference type="InterPro" id="IPR001789">
    <property type="entry name" value="Sig_transdc_resp-reg_receiver"/>
</dbReference>
<feature type="domain" description="PAS" evidence="9">
    <location>
        <begin position="746"/>
        <end position="801"/>
    </location>
</feature>
<dbReference type="InterPro" id="IPR005467">
    <property type="entry name" value="His_kinase_dom"/>
</dbReference>
<dbReference type="InterPro" id="IPR036890">
    <property type="entry name" value="HATPase_C_sf"/>
</dbReference>
<gene>
    <name evidence="11" type="ORF">ACFOW7_18640</name>
</gene>
<evidence type="ECO:0000256" key="2">
    <source>
        <dbReference type="ARBA" id="ARBA00012438"/>
    </source>
</evidence>
<dbReference type="Gene3D" id="3.30.565.10">
    <property type="entry name" value="Histidine kinase-like ATPase, C-terminal domain"/>
    <property type="match status" value="1"/>
</dbReference>
<feature type="domain" description="PAC" evidence="10">
    <location>
        <begin position="401"/>
        <end position="453"/>
    </location>
</feature>
<dbReference type="SMART" id="SM00388">
    <property type="entry name" value="HisKA"/>
    <property type="match status" value="1"/>
</dbReference>
<feature type="modified residue" description="4-aspartylphosphate" evidence="6">
    <location>
        <position position="1164"/>
    </location>
</feature>
<dbReference type="Gene3D" id="3.30.450.20">
    <property type="entry name" value="PAS domain"/>
    <property type="match status" value="6"/>
</dbReference>
<dbReference type="EMBL" id="JBHSBU010000001">
    <property type="protein sequence ID" value="MFC4161357.1"/>
    <property type="molecule type" value="Genomic_DNA"/>
</dbReference>
<dbReference type="PROSITE" id="PS50112">
    <property type="entry name" value="PAS"/>
    <property type="match status" value="3"/>
</dbReference>
<dbReference type="Gene3D" id="1.10.287.130">
    <property type="match status" value="1"/>
</dbReference>
<dbReference type="Gene3D" id="2.10.70.100">
    <property type="match status" value="1"/>
</dbReference>
<dbReference type="Pfam" id="PF08447">
    <property type="entry name" value="PAS_3"/>
    <property type="match status" value="4"/>
</dbReference>
<dbReference type="InterPro" id="IPR004358">
    <property type="entry name" value="Sig_transdc_His_kin-like_C"/>
</dbReference>
<dbReference type="InterPro" id="IPR035965">
    <property type="entry name" value="PAS-like_dom_sf"/>
</dbReference>
<dbReference type="Pfam" id="PF00512">
    <property type="entry name" value="HisKA"/>
    <property type="match status" value="1"/>
</dbReference>
<feature type="domain" description="PAC" evidence="10">
    <location>
        <begin position="668"/>
        <end position="719"/>
    </location>
</feature>
<dbReference type="InterPro" id="IPR000700">
    <property type="entry name" value="PAS-assoc_C"/>
</dbReference>
<dbReference type="InterPro" id="IPR003594">
    <property type="entry name" value="HATPase_dom"/>
</dbReference>
<evidence type="ECO:0000256" key="3">
    <source>
        <dbReference type="ARBA" id="ARBA00022553"/>
    </source>
</evidence>
<evidence type="ECO:0000259" key="8">
    <source>
        <dbReference type="PROSITE" id="PS50110"/>
    </source>
</evidence>
<dbReference type="SMART" id="SM00387">
    <property type="entry name" value="HATPase_c"/>
    <property type="match status" value="1"/>
</dbReference>
<dbReference type="Pfam" id="PF00989">
    <property type="entry name" value="PAS"/>
    <property type="match status" value="1"/>
</dbReference>
<organism evidence="11 12">
    <name type="scientific">Chitinimonas lacunae</name>
    <dbReference type="NCBI Taxonomy" id="1963018"/>
    <lineage>
        <taxon>Bacteria</taxon>
        <taxon>Pseudomonadati</taxon>
        <taxon>Pseudomonadota</taxon>
        <taxon>Betaproteobacteria</taxon>
        <taxon>Neisseriales</taxon>
        <taxon>Chitinibacteraceae</taxon>
        <taxon>Chitinimonas</taxon>
    </lineage>
</organism>
<dbReference type="NCBIfam" id="TIGR00229">
    <property type="entry name" value="sensory_box"/>
    <property type="match status" value="5"/>
</dbReference>
<dbReference type="SUPFAM" id="SSF55785">
    <property type="entry name" value="PYP-like sensor domain (PAS domain)"/>
    <property type="match status" value="5"/>
</dbReference>
<dbReference type="PRINTS" id="PR00344">
    <property type="entry name" value="BCTRLSENSOR"/>
</dbReference>